<dbReference type="Pfam" id="PF07679">
    <property type="entry name" value="I-set"/>
    <property type="match status" value="1"/>
</dbReference>
<dbReference type="InterPro" id="IPR007110">
    <property type="entry name" value="Ig-like_dom"/>
</dbReference>
<evidence type="ECO:0000259" key="7">
    <source>
        <dbReference type="PROSITE" id="PS50835"/>
    </source>
</evidence>
<evidence type="ECO:0000256" key="4">
    <source>
        <dbReference type="ARBA" id="ARBA00023180"/>
    </source>
</evidence>
<gene>
    <name evidence="9" type="primary">LOC102807619</name>
</gene>
<dbReference type="InterPro" id="IPR003599">
    <property type="entry name" value="Ig_sub"/>
</dbReference>
<dbReference type="PANTHER" id="PTHR11640:SF31">
    <property type="entry name" value="IRREGULAR CHIASM C-ROUGHEST PROTEIN-RELATED"/>
    <property type="match status" value="1"/>
</dbReference>
<keyword evidence="2 6" id="KW-0472">Membrane</keyword>
<dbReference type="InterPro" id="IPR051275">
    <property type="entry name" value="Cell_adhesion_signaling"/>
</dbReference>
<evidence type="ECO:0000313" key="8">
    <source>
        <dbReference type="Proteomes" id="UP000694865"/>
    </source>
</evidence>
<comment type="subcellular location">
    <subcellularLocation>
        <location evidence="1">Membrane</location>
        <topology evidence="1">Single-pass type I membrane protein</topology>
    </subcellularLocation>
</comment>
<evidence type="ECO:0000256" key="3">
    <source>
        <dbReference type="ARBA" id="ARBA00023157"/>
    </source>
</evidence>
<dbReference type="PROSITE" id="PS50835">
    <property type="entry name" value="IG_LIKE"/>
    <property type="match status" value="3"/>
</dbReference>
<proteinExistence type="predicted"/>
<evidence type="ECO:0000313" key="9">
    <source>
        <dbReference type="RefSeq" id="XP_006817477.1"/>
    </source>
</evidence>
<keyword evidence="5" id="KW-0393">Immunoglobulin domain</keyword>
<evidence type="ECO:0000256" key="6">
    <source>
        <dbReference type="SAM" id="Phobius"/>
    </source>
</evidence>
<dbReference type="GeneID" id="102807619"/>
<feature type="transmembrane region" description="Helical" evidence="6">
    <location>
        <begin position="370"/>
        <end position="394"/>
    </location>
</feature>
<sequence length="553" mass="60604">IVPGSCDECSISGDSSNAEFYLTIEPIKADHIGTWRCGNIELSPRYYETDIIVQESATIITSPSDQTVNEDESVTFECTANGVPGVTYTWQKDSTDIDIGGRYAVTDGSLTISNIEKSDYGTYTCIADNGVGSGDSKSAVLTVNFKPNTVSLSGYTGAVTSGSNLLLTCATTTSNPSATILWYMNNNIIDDNDDNINIGSLTEANGDYNGKISEQQITITTRAEDNRAEYKCKARNSQVTGYVNSNIETITVYYTPFPVNETQNEQSRANEGETGELRCQINSNPTSTLQWFSPNGSVLISNDRITISSSTQGTLHESIITISNAQSGDYGNYTCFAESDFANATFIVMFDGKTQPPGNVDSSRSTHTNAAVYVVPSVILILLAITVVPVIIILKRRSQHGKNTDDTVLDDKRYENVAVENKFESNKNSEEAYESIEKICFTKNEVKEEEYAKRSFDKNEVVYMKSRQKTIEFPRDHVCIKSIISIGKLYDISKADAWNINGVSGHSNVVIKKSSNGDPLIENDIVKEIEILQSIRGHSNIIRILGCCTEKGG</sequence>
<reference evidence="9" key="1">
    <citation type="submission" date="2025-08" db="UniProtKB">
        <authorList>
            <consortium name="RefSeq"/>
        </authorList>
    </citation>
    <scope>IDENTIFICATION</scope>
    <source>
        <tissue evidence="9">Testes</tissue>
    </source>
</reference>
<keyword evidence="8" id="KW-1185">Reference proteome</keyword>
<accession>A0ABM0MBT6</accession>
<dbReference type="Proteomes" id="UP000694865">
    <property type="component" value="Unplaced"/>
</dbReference>
<dbReference type="Gene3D" id="3.30.200.20">
    <property type="entry name" value="Phosphorylase Kinase, domain 1"/>
    <property type="match status" value="1"/>
</dbReference>
<dbReference type="PIRSF" id="PIRSF000615">
    <property type="entry name" value="TyrPK_CSF1-R"/>
    <property type="match status" value="1"/>
</dbReference>
<keyword evidence="4" id="KW-0325">Glycoprotein</keyword>
<name>A0ABM0MBT6_SACKO</name>
<organism evidence="8 9">
    <name type="scientific">Saccoglossus kowalevskii</name>
    <name type="common">Acorn worm</name>
    <dbReference type="NCBI Taxonomy" id="10224"/>
    <lineage>
        <taxon>Eukaryota</taxon>
        <taxon>Metazoa</taxon>
        <taxon>Hemichordata</taxon>
        <taxon>Enteropneusta</taxon>
        <taxon>Harrimaniidae</taxon>
        <taxon>Saccoglossus</taxon>
    </lineage>
</organism>
<dbReference type="InterPro" id="IPR011009">
    <property type="entry name" value="Kinase-like_dom_sf"/>
</dbReference>
<dbReference type="InterPro" id="IPR036179">
    <property type="entry name" value="Ig-like_dom_sf"/>
</dbReference>
<dbReference type="SMART" id="SM00409">
    <property type="entry name" value="IG"/>
    <property type="match status" value="3"/>
</dbReference>
<evidence type="ECO:0000256" key="1">
    <source>
        <dbReference type="ARBA" id="ARBA00004479"/>
    </source>
</evidence>
<evidence type="ECO:0000256" key="2">
    <source>
        <dbReference type="ARBA" id="ARBA00023136"/>
    </source>
</evidence>
<dbReference type="Gene3D" id="2.60.40.10">
    <property type="entry name" value="Immunoglobulins"/>
    <property type="match status" value="3"/>
</dbReference>
<protein>
    <submittedName>
        <fullName evidence="9">Roundabout homolog 1-like</fullName>
    </submittedName>
</protein>
<keyword evidence="6" id="KW-0812">Transmembrane</keyword>
<keyword evidence="3" id="KW-1015">Disulfide bond</keyword>
<dbReference type="InterPro" id="IPR013783">
    <property type="entry name" value="Ig-like_fold"/>
</dbReference>
<keyword evidence="6" id="KW-1133">Transmembrane helix</keyword>
<feature type="domain" description="Ig-like" evidence="7">
    <location>
        <begin position="147"/>
        <end position="251"/>
    </location>
</feature>
<dbReference type="RefSeq" id="XP_006817477.1">
    <property type="nucleotide sequence ID" value="XM_006817414.1"/>
</dbReference>
<dbReference type="SUPFAM" id="SSF48726">
    <property type="entry name" value="Immunoglobulin"/>
    <property type="match status" value="3"/>
</dbReference>
<evidence type="ECO:0000256" key="5">
    <source>
        <dbReference type="ARBA" id="ARBA00023319"/>
    </source>
</evidence>
<dbReference type="SMART" id="SM00408">
    <property type="entry name" value="IGc2"/>
    <property type="match status" value="3"/>
</dbReference>
<dbReference type="SUPFAM" id="SSF56112">
    <property type="entry name" value="Protein kinase-like (PK-like)"/>
    <property type="match status" value="1"/>
</dbReference>
<feature type="domain" description="Ig-like" evidence="7">
    <location>
        <begin position="44"/>
        <end position="142"/>
    </location>
</feature>
<dbReference type="InterPro" id="IPR003598">
    <property type="entry name" value="Ig_sub2"/>
</dbReference>
<dbReference type="PANTHER" id="PTHR11640">
    <property type="entry name" value="NEPHRIN"/>
    <property type="match status" value="1"/>
</dbReference>
<dbReference type="Pfam" id="PF13927">
    <property type="entry name" value="Ig_3"/>
    <property type="match status" value="2"/>
</dbReference>
<dbReference type="InterPro" id="IPR013098">
    <property type="entry name" value="Ig_I-set"/>
</dbReference>
<feature type="domain" description="Ig-like" evidence="7">
    <location>
        <begin position="258"/>
        <end position="345"/>
    </location>
</feature>
<feature type="non-terminal residue" evidence="9">
    <location>
        <position position="1"/>
    </location>
</feature>